<organism evidence="4 6">
    <name type="scientific">Cupriavidus oxalaticus</name>
    <dbReference type="NCBI Taxonomy" id="96344"/>
    <lineage>
        <taxon>Bacteria</taxon>
        <taxon>Pseudomonadati</taxon>
        <taxon>Pseudomonadota</taxon>
        <taxon>Betaproteobacteria</taxon>
        <taxon>Burkholderiales</taxon>
        <taxon>Burkholderiaceae</taxon>
        <taxon>Cupriavidus</taxon>
    </lineage>
</organism>
<keyword evidence="7" id="KW-1185">Reference proteome</keyword>
<feature type="transmembrane region" description="Helical" evidence="2">
    <location>
        <begin position="100"/>
        <end position="119"/>
    </location>
</feature>
<keyword evidence="2" id="KW-0472">Membrane</keyword>
<evidence type="ECO:0000313" key="3">
    <source>
        <dbReference type="EMBL" id="QRQ92873.1"/>
    </source>
</evidence>
<dbReference type="AlphaFoldDB" id="A0A375FNE0"/>
<dbReference type="EMBL" id="CP069812">
    <property type="protein sequence ID" value="QRQ92873.1"/>
    <property type="molecule type" value="Genomic_DNA"/>
</dbReference>
<gene>
    <name evidence="5" type="ORF">CO2235_150448</name>
    <name evidence="4" type="ORF">CO2235_U670036</name>
    <name evidence="3" type="ORF">JTE92_22355</name>
</gene>
<evidence type="ECO:0000313" key="6">
    <source>
        <dbReference type="Proteomes" id="UP000256862"/>
    </source>
</evidence>
<reference evidence="4 6" key="2">
    <citation type="submission" date="2018-01" db="EMBL/GenBank/DDBJ databases">
        <authorList>
            <person name="Clerissi C."/>
        </authorList>
    </citation>
    <scope>NUCLEOTIDE SEQUENCE</scope>
    <source>
        <strain evidence="4">Cupriavidus oxalaticus LMG 2235</strain>
    </source>
</reference>
<dbReference type="Proteomes" id="UP000256862">
    <property type="component" value="Chromosome CO2235"/>
</dbReference>
<evidence type="ECO:0000256" key="2">
    <source>
        <dbReference type="SAM" id="Phobius"/>
    </source>
</evidence>
<accession>A0A375FNE0</accession>
<keyword evidence="2" id="KW-1133">Transmembrane helix</keyword>
<evidence type="ECO:0000256" key="1">
    <source>
        <dbReference type="SAM" id="MobiDB-lite"/>
    </source>
</evidence>
<feature type="transmembrane region" description="Helical" evidence="2">
    <location>
        <begin position="78"/>
        <end position="94"/>
    </location>
</feature>
<evidence type="ECO:0000313" key="4">
    <source>
        <dbReference type="EMBL" id="SPC07423.1"/>
    </source>
</evidence>
<protein>
    <submittedName>
        <fullName evidence="4">Membrane protein</fullName>
    </submittedName>
</protein>
<name>A0A375FNE0_9BURK</name>
<proteinExistence type="predicted"/>
<dbReference type="EMBL" id="OGUS01000115">
    <property type="protein sequence ID" value="SPC12793.1"/>
    <property type="molecule type" value="Genomic_DNA"/>
</dbReference>
<reference evidence="6" key="1">
    <citation type="submission" date="2018-01" db="EMBL/GenBank/DDBJ databases">
        <authorList>
            <person name="Gaut B.S."/>
            <person name="Morton B.R."/>
            <person name="Clegg M.T."/>
            <person name="Duvall M.R."/>
        </authorList>
    </citation>
    <scope>NUCLEOTIDE SEQUENCE [LARGE SCALE GENOMIC DNA]</scope>
</reference>
<evidence type="ECO:0000313" key="7">
    <source>
        <dbReference type="Proteomes" id="UP000623307"/>
    </source>
</evidence>
<feature type="region of interest" description="Disordered" evidence="1">
    <location>
        <begin position="194"/>
        <end position="221"/>
    </location>
</feature>
<dbReference type="GeneID" id="303492302"/>
<feature type="transmembrane region" description="Helical" evidence="2">
    <location>
        <begin position="162"/>
        <end position="181"/>
    </location>
</feature>
<evidence type="ECO:0000313" key="5">
    <source>
        <dbReference type="EMBL" id="SPC12793.1"/>
    </source>
</evidence>
<feature type="transmembrane region" description="Helical" evidence="2">
    <location>
        <begin position="49"/>
        <end position="71"/>
    </location>
</feature>
<feature type="transmembrane region" description="Helical" evidence="2">
    <location>
        <begin position="20"/>
        <end position="37"/>
    </location>
</feature>
<dbReference type="RefSeq" id="WP_063237935.1">
    <property type="nucleotide sequence ID" value="NZ_CP069810.1"/>
</dbReference>
<dbReference type="Proteomes" id="UP000623307">
    <property type="component" value="Chromosome 2"/>
</dbReference>
<keyword evidence="2" id="KW-0812">Transmembrane</keyword>
<dbReference type="EMBL" id="OGUS01000073">
    <property type="protein sequence ID" value="SPC07423.1"/>
    <property type="molecule type" value="Genomic_DNA"/>
</dbReference>
<sequence length="490" mass="54658">MIRLVLILLGFDYLRQRARGMFWLGIGFLAAGVVLFIDGLDSAHFFPLAWFAGLLLVGGLGTLVVAMVGAGGLRTMRLFKGLALVVAASLVLAGHHHGHFWLSMIFGTLFLADGLLQCVSASVVRFPRWRWAVGTGLLEVLIAIFFYQPYPTNYQGTVPYALSLWLLFGGWSMVMLAYRAIRVPQSATIESLMHGPRRRRGDAAGDAAGHGGSHWTDASHAPTKRVTKTLLFAPAGHATHLPDEGAPRLTVHVWTPSGSGQQPLRRRPVFDRYIAAVDASGAIWTGHTALEAPEGIYISFDPAQPLSRTPESVTQALRATIDNDVPGVFEPDCVTEASRRGDSTVRVHLRNYDAARLQRFWDAWRADTTYNLTYRNCAVSVARALEAAVEGALMRRRGRSGQRQSWTLLLQTLCMPELWLAAQLRKRGKTMAWTPGLVRDYARALSLLVDPHAHPHAHPRRWWRLGLAAMNRWRRQRRQWRTEDNQVQAE</sequence>
<feature type="transmembrane region" description="Helical" evidence="2">
    <location>
        <begin position="131"/>
        <end position="150"/>
    </location>
</feature>
<dbReference type="OrthoDB" id="6773069at2"/>
<reference evidence="3 7" key="3">
    <citation type="submission" date="2021-02" db="EMBL/GenBank/DDBJ databases">
        <title>Complete Genome Sequence of Cupriavidus oxalaticus Strain Ox1, a Soil Oxalate-Degrading Species.</title>
        <authorList>
            <person name="Palmieri F."/>
            <person name="Udriet P."/>
            <person name="Deuasquier M."/>
            <person name="Beaudoing E."/>
            <person name="Johnson S.L."/>
            <person name="Davenport K.W."/>
            <person name="Chain P.S."/>
            <person name="Bindschedler S."/>
            <person name="Junier P."/>
        </authorList>
    </citation>
    <scope>NUCLEOTIDE SEQUENCE [LARGE SCALE GENOMIC DNA]</scope>
    <source>
        <strain evidence="3 7">Ox1</strain>
    </source>
</reference>